<keyword evidence="1" id="KW-1133">Transmembrane helix</keyword>
<evidence type="ECO:0000313" key="2">
    <source>
        <dbReference type="Proteomes" id="UP000095287"/>
    </source>
</evidence>
<dbReference type="AlphaFoldDB" id="A0A1I7ZAT8"/>
<organism evidence="2 3">
    <name type="scientific">Steinernema glaseri</name>
    <dbReference type="NCBI Taxonomy" id="37863"/>
    <lineage>
        <taxon>Eukaryota</taxon>
        <taxon>Metazoa</taxon>
        <taxon>Ecdysozoa</taxon>
        <taxon>Nematoda</taxon>
        <taxon>Chromadorea</taxon>
        <taxon>Rhabditida</taxon>
        <taxon>Tylenchina</taxon>
        <taxon>Panagrolaimomorpha</taxon>
        <taxon>Strongyloidoidea</taxon>
        <taxon>Steinernematidae</taxon>
        <taxon>Steinernema</taxon>
    </lineage>
</organism>
<protein>
    <submittedName>
        <fullName evidence="3">Secreted protein</fullName>
    </submittedName>
</protein>
<keyword evidence="1" id="KW-0472">Membrane</keyword>
<feature type="transmembrane region" description="Helical" evidence="1">
    <location>
        <begin position="12"/>
        <end position="36"/>
    </location>
</feature>
<keyword evidence="1" id="KW-0812">Transmembrane</keyword>
<evidence type="ECO:0000313" key="3">
    <source>
        <dbReference type="WBParaSite" id="L893_g24643.t1"/>
    </source>
</evidence>
<proteinExistence type="predicted"/>
<dbReference type="Proteomes" id="UP000095287">
    <property type="component" value="Unplaced"/>
</dbReference>
<accession>A0A1I7ZAT8</accession>
<sequence>MPPHQRPKGAGIIVFGCIYPSTLYLTCFVFISGALLPPHSTPSARTMKFSQSSSGSSTLSAFVGVLMALLLCNAVSAANVHVPLSAFVDKPISHEGIPVAAFNEFPWAVQPRPYAAYGKRSHQVELRSMSQFKNCYFSPIQCVLMERRRR</sequence>
<name>A0A1I7ZAT8_9BILA</name>
<dbReference type="WBParaSite" id="L893_g24643.t1">
    <property type="protein sequence ID" value="L893_g24643.t1"/>
    <property type="gene ID" value="L893_g24643"/>
</dbReference>
<evidence type="ECO:0000256" key="1">
    <source>
        <dbReference type="SAM" id="Phobius"/>
    </source>
</evidence>
<reference evidence="3" key="1">
    <citation type="submission" date="2016-11" db="UniProtKB">
        <authorList>
            <consortium name="WormBaseParasite"/>
        </authorList>
    </citation>
    <scope>IDENTIFICATION</scope>
</reference>
<feature type="transmembrane region" description="Helical" evidence="1">
    <location>
        <begin position="56"/>
        <end position="75"/>
    </location>
</feature>
<keyword evidence="2" id="KW-1185">Reference proteome</keyword>